<proteinExistence type="predicted"/>
<reference evidence="1" key="1">
    <citation type="submission" date="2020-05" db="EMBL/GenBank/DDBJ databases">
        <authorList>
            <person name="Chiriac C."/>
            <person name="Salcher M."/>
            <person name="Ghai R."/>
            <person name="Kavagutti S V."/>
        </authorList>
    </citation>
    <scope>NUCLEOTIDE SEQUENCE</scope>
</reference>
<sequence length="609" mass="67886">MWLAVSPQLNLVKRLQLTILEAGNCVPSESGATSIQDWFDRYGGDGSLVDENPRRRIAAQLILEAMSKSGSGWVTNGNPADLRYWLELDPSIRAVYISPSARFSLADWLTEPCEFPSDLSSYLDGVMRSKLSLTGTWSFAAEQVVAVDDSDDWWSSGLLDFMGIGEQNRDVLRVHFPGELEKLVADRLLKGGLDPLLQALTGGEGGEANDRVRILAQYVELWKRHAKSELPFAAGATRGEDRSDVSALRSRIRQISLLHSASQNSLAKLESIGKSEWKVSPCIDTTTVSARIDFCSNGRHRWVCTGVRSQGVEIPGLLVETIEVSGRMGILAFQSTGGLVRLLRSLREHLAWRQVVAPRNLAISWDLIPDADVANMPIDALSREDALLLQSIFRAIAVQAGSNACNCTLSAVESGEVMRVLDTKVEKATFRSVSLISACRHDEYEHIWLRLYDFCAWAVIWPVIDLRLASSHPANEEFGSMPKVEFPWNGSGFIENDLAKSYFDEFGYKYELRFAKPSEMDFDGWMSLGTETRAMVKALIDALPHALQRLPATDERALQRPISHWLEVVNTIQASMRRHLETSPVVKFAANSEQPTRGIRRALRKLSLR</sequence>
<dbReference type="EMBL" id="CAFBNE010000058">
    <property type="protein sequence ID" value="CAB4955445.1"/>
    <property type="molecule type" value="Genomic_DNA"/>
</dbReference>
<gene>
    <name evidence="1" type="ORF">UFOPK3772_01824</name>
</gene>
<dbReference type="AlphaFoldDB" id="A0A6J7KJ36"/>
<name>A0A6J7KJ36_9ZZZZ</name>
<organism evidence="1">
    <name type="scientific">freshwater metagenome</name>
    <dbReference type="NCBI Taxonomy" id="449393"/>
    <lineage>
        <taxon>unclassified sequences</taxon>
        <taxon>metagenomes</taxon>
        <taxon>ecological metagenomes</taxon>
    </lineage>
</organism>
<accession>A0A6J7KJ36</accession>
<protein>
    <submittedName>
        <fullName evidence="1">Unannotated protein</fullName>
    </submittedName>
</protein>
<evidence type="ECO:0000313" key="1">
    <source>
        <dbReference type="EMBL" id="CAB4955445.1"/>
    </source>
</evidence>